<evidence type="ECO:0000313" key="1">
    <source>
        <dbReference type="EMBL" id="KAG5585970.1"/>
    </source>
</evidence>
<dbReference type="AlphaFoldDB" id="A0A9J5XE52"/>
<name>A0A9J5XE52_SOLCO</name>
<protein>
    <submittedName>
        <fullName evidence="1">Uncharacterized protein</fullName>
    </submittedName>
</protein>
<reference evidence="1 2" key="1">
    <citation type="submission" date="2020-09" db="EMBL/GenBank/DDBJ databases">
        <title>De no assembly of potato wild relative species, Solanum commersonii.</title>
        <authorList>
            <person name="Cho K."/>
        </authorList>
    </citation>
    <scope>NUCLEOTIDE SEQUENCE [LARGE SCALE GENOMIC DNA]</scope>
    <source>
        <strain evidence="1">LZ3.2</strain>
        <tissue evidence="1">Leaf</tissue>
    </source>
</reference>
<dbReference type="Proteomes" id="UP000824120">
    <property type="component" value="Chromosome 9"/>
</dbReference>
<proteinExistence type="predicted"/>
<sequence length="141" mass="16956">MEWEKTFSDIRQNLLRRANSDHTPIPLECGNWIQKRSYFTLEHWWLGVKGFKEQVQKWFSKFEVQGCLDFKLCKKLRLLNNKLKEWSRSNFGVLNWRCLLKMKKRVGDGNLGCRGLSKDTKTPDFFSEWLLPIRDIMQLTR</sequence>
<keyword evidence="2" id="KW-1185">Reference proteome</keyword>
<organism evidence="1 2">
    <name type="scientific">Solanum commersonii</name>
    <name type="common">Commerson's wild potato</name>
    <name type="synonym">Commerson's nightshade</name>
    <dbReference type="NCBI Taxonomy" id="4109"/>
    <lineage>
        <taxon>Eukaryota</taxon>
        <taxon>Viridiplantae</taxon>
        <taxon>Streptophyta</taxon>
        <taxon>Embryophyta</taxon>
        <taxon>Tracheophyta</taxon>
        <taxon>Spermatophyta</taxon>
        <taxon>Magnoliopsida</taxon>
        <taxon>eudicotyledons</taxon>
        <taxon>Gunneridae</taxon>
        <taxon>Pentapetalae</taxon>
        <taxon>asterids</taxon>
        <taxon>lamiids</taxon>
        <taxon>Solanales</taxon>
        <taxon>Solanaceae</taxon>
        <taxon>Solanoideae</taxon>
        <taxon>Solaneae</taxon>
        <taxon>Solanum</taxon>
    </lineage>
</organism>
<accession>A0A9J5XE52</accession>
<dbReference type="EMBL" id="JACXVP010000009">
    <property type="protein sequence ID" value="KAG5585970.1"/>
    <property type="molecule type" value="Genomic_DNA"/>
</dbReference>
<evidence type="ECO:0000313" key="2">
    <source>
        <dbReference type="Proteomes" id="UP000824120"/>
    </source>
</evidence>
<comment type="caution">
    <text evidence="1">The sequence shown here is derived from an EMBL/GenBank/DDBJ whole genome shotgun (WGS) entry which is preliminary data.</text>
</comment>
<dbReference type="OrthoDB" id="1298693at2759"/>
<gene>
    <name evidence="1" type="ORF">H5410_046404</name>
</gene>